<dbReference type="InterPro" id="IPR001733">
    <property type="entry name" value="Peptidase_S26B"/>
</dbReference>
<dbReference type="EC" id="3.4.21.89" evidence="5"/>
<dbReference type="CDD" id="cd06462">
    <property type="entry name" value="Peptidase_S24_S26"/>
    <property type="match status" value="1"/>
</dbReference>
<dbReference type="PANTHER" id="PTHR10806">
    <property type="entry name" value="SIGNAL PEPTIDASE COMPLEX CATALYTIC SUBUNIT SEC11"/>
    <property type="match status" value="1"/>
</dbReference>
<evidence type="ECO:0000256" key="4">
    <source>
        <dbReference type="ARBA" id="ARBA00023136"/>
    </source>
</evidence>
<evidence type="ECO:0000256" key="3">
    <source>
        <dbReference type="ARBA" id="ARBA00022989"/>
    </source>
</evidence>
<comment type="caution">
    <text evidence="7">The sequence shown here is derived from an EMBL/GenBank/DDBJ whole genome shotgun (WGS) entry which is preliminary data.</text>
</comment>
<accession>A0ABN3HSB2</accession>
<dbReference type="SUPFAM" id="SSF51306">
    <property type="entry name" value="LexA/Signal peptidase"/>
    <property type="match status" value="1"/>
</dbReference>
<reference evidence="7 8" key="1">
    <citation type="journal article" date="2019" name="Int. J. Syst. Evol. Microbiol.">
        <title>The Global Catalogue of Microorganisms (GCM) 10K type strain sequencing project: providing services to taxonomists for standard genome sequencing and annotation.</title>
        <authorList>
            <consortium name="The Broad Institute Genomics Platform"/>
            <consortium name="The Broad Institute Genome Sequencing Center for Infectious Disease"/>
            <person name="Wu L."/>
            <person name="Ma J."/>
        </authorList>
    </citation>
    <scope>NUCLEOTIDE SEQUENCE [LARGE SCALE GENOMIC DNA]</scope>
    <source>
        <strain evidence="7 8">JCM 3272</strain>
    </source>
</reference>
<dbReference type="PANTHER" id="PTHR10806:SF6">
    <property type="entry name" value="SIGNAL PEPTIDASE COMPLEX CATALYTIC SUBUNIT SEC11"/>
    <property type="match status" value="1"/>
</dbReference>
<feature type="transmembrane region" description="Helical" evidence="6">
    <location>
        <begin position="146"/>
        <end position="170"/>
    </location>
</feature>
<evidence type="ECO:0000256" key="2">
    <source>
        <dbReference type="ARBA" id="ARBA00022692"/>
    </source>
</evidence>
<evidence type="ECO:0000256" key="6">
    <source>
        <dbReference type="SAM" id="Phobius"/>
    </source>
</evidence>
<organism evidence="7 8">
    <name type="scientific">Dactylosporangium salmoneum</name>
    <dbReference type="NCBI Taxonomy" id="53361"/>
    <lineage>
        <taxon>Bacteria</taxon>
        <taxon>Bacillati</taxon>
        <taxon>Actinomycetota</taxon>
        <taxon>Actinomycetes</taxon>
        <taxon>Micromonosporales</taxon>
        <taxon>Micromonosporaceae</taxon>
        <taxon>Dactylosporangium</taxon>
    </lineage>
</organism>
<keyword evidence="4 6" id="KW-0472">Membrane</keyword>
<dbReference type="NCBIfam" id="TIGR02228">
    <property type="entry name" value="sigpep_I_arch"/>
    <property type="match status" value="1"/>
</dbReference>
<gene>
    <name evidence="7" type="ORF">GCM10010170_097570</name>
</gene>
<dbReference type="Proteomes" id="UP001501444">
    <property type="component" value="Unassembled WGS sequence"/>
</dbReference>
<dbReference type="PRINTS" id="PR00728">
    <property type="entry name" value="SIGNALPTASE"/>
</dbReference>
<comment type="subcellular location">
    <subcellularLocation>
        <location evidence="1">Membrane</location>
    </subcellularLocation>
</comment>
<evidence type="ECO:0000313" key="8">
    <source>
        <dbReference type="Proteomes" id="UP001501444"/>
    </source>
</evidence>
<keyword evidence="3 6" id="KW-1133">Transmembrane helix</keyword>
<sequence>MINRLLLGAAVSVIMFSVGVAGLGWKPYVVMSESMAPSIHAGDLIFVDPHATSVSVYETVTYTDPRGPITHRVISQAADGALTVKGDANAQPDPAAVDRKHIVGPVRLILPHAGWPVMQVRTHPVRIAGGALLLALLFPGRRILGLLLLGGLVAVVAMVPTTGATLLSAYTMTRP</sequence>
<protein>
    <recommendedName>
        <fullName evidence="5">Signal peptidase I</fullName>
        <ecNumber evidence="5">3.4.21.89</ecNumber>
    </recommendedName>
</protein>
<evidence type="ECO:0000256" key="5">
    <source>
        <dbReference type="NCBIfam" id="TIGR02228"/>
    </source>
</evidence>
<keyword evidence="8" id="KW-1185">Reference proteome</keyword>
<dbReference type="InterPro" id="IPR036286">
    <property type="entry name" value="LexA/Signal_pep-like_sf"/>
</dbReference>
<evidence type="ECO:0000256" key="1">
    <source>
        <dbReference type="ARBA" id="ARBA00004370"/>
    </source>
</evidence>
<proteinExistence type="predicted"/>
<evidence type="ECO:0000313" key="7">
    <source>
        <dbReference type="EMBL" id="GAA2386918.1"/>
    </source>
</evidence>
<keyword evidence="2 6" id="KW-0812">Transmembrane</keyword>
<dbReference type="EMBL" id="BAAARV010000102">
    <property type="protein sequence ID" value="GAA2386918.1"/>
    <property type="molecule type" value="Genomic_DNA"/>
</dbReference>
<dbReference type="RefSeq" id="WP_344619561.1">
    <property type="nucleotide sequence ID" value="NZ_BAAARV010000102.1"/>
</dbReference>
<name>A0ABN3HSB2_9ACTN</name>